<protein>
    <submittedName>
        <fullName evidence="2">Antibiotic biosynthesis monooxygenase</fullName>
    </submittedName>
</protein>
<name>A0ABY9YHT9_9GAMM</name>
<dbReference type="Gene3D" id="3.30.70.100">
    <property type="match status" value="1"/>
</dbReference>
<evidence type="ECO:0000259" key="1">
    <source>
        <dbReference type="PROSITE" id="PS51725"/>
    </source>
</evidence>
<dbReference type="PROSITE" id="PS51725">
    <property type="entry name" value="ABM"/>
    <property type="match status" value="1"/>
</dbReference>
<dbReference type="Proteomes" id="UP001305421">
    <property type="component" value="Chromosome"/>
</dbReference>
<proteinExistence type="predicted"/>
<dbReference type="RefSeq" id="WP_311184538.1">
    <property type="nucleotide sequence ID" value="NZ_CP115543.1"/>
</dbReference>
<dbReference type="InterPro" id="IPR011008">
    <property type="entry name" value="Dimeric_a/b-barrel"/>
</dbReference>
<feature type="domain" description="ABM" evidence="1">
    <location>
        <begin position="2"/>
        <end position="91"/>
    </location>
</feature>
<dbReference type="InterPro" id="IPR007138">
    <property type="entry name" value="ABM_dom"/>
</dbReference>
<keyword evidence="2" id="KW-0503">Monooxygenase</keyword>
<gene>
    <name evidence="2" type="ORF">PDM28_09135</name>
</gene>
<organism evidence="2 3">
    <name type="scientific">Stenotrophomonas aracearum</name>
    <dbReference type="NCBI Taxonomy" id="3003272"/>
    <lineage>
        <taxon>Bacteria</taxon>
        <taxon>Pseudomonadati</taxon>
        <taxon>Pseudomonadota</taxon>
        <taxon>Gammaproteobacteria</taxon>
        <taxon>Lysobacterales</taxon>
        <taxon>Lysobacteraceae</taxon>
        <taxon>Stenotrophomonas</taxon>
    </lineage>
</organism>
<dbReference type="GO" id="GO:0004497">
    <property type="term" value="F:monooxygenase activity"/>
    <property type="evidence" value="ECO:0007669"/>
    <property type="project" value="UniProtKB-KW"/>
</dbReference>
<evidence type="ECO:0000313" key="2">
    <source>
        <dbReference type="EMBL" id="WNH50432.1"/>
    </source>
</evidence>
<keyword evidence="3" id="KW-1185">Reference proteome</keyword>
<reference evidence="2 3" key="1">
    <citation type="submission" date="2022-12" db="EMBL/GenBank/DDBJ databases">
        <title>Two new species, Stenotrophomonas aracearum and Stenotrophomonas oahuensis, isolated from Anthurium (Araceae family) in Hawaii.</title>
        <authorList>
            <person name="Chunag S.C."/>
            <person name="Dobhal S."/>
            <person name="Alvarez A."/>
            <person name="Arif M."/>
        </authorList>
    </citation>
    <scope>NUCLEOTIDE SEQUENCE [LARGE SCALE GENOMIC DNA]</scope>
    <source>
        <strain evidence="2 3">A5588</strain>
    </source>
</reference>
<dbReference type="EMBL" id="CP115543">
    <property type="protein sequence ID" value="WNH50432.1"/>
    <property type="molecule type" value="Genomic_DNA"/>
</dbReference>
<sequence length="98" mass="11141">MIHEIAVLPVRPECVDDFRAAFDRVAPLLRRADGYQGHVLGQVVESPQVFTLIVRWRSLHDHTPMFEASEDHRVFMLGLQDLLSGEPTVQHIESTPVI</sequence>
<dbReference type="SUPFAM" id="SSF54909">
    <property type="entry name" value="Dimeric alpha+beta barrel"/>
    <property type="match status" value="1"/>
</dbReference>
<accession>A0ABY9YHT9</accession>
<dbReference type="Pfam" id="PF03992">
    <property type="entry name" value="ABM"/>
    <property type="match status" value="1"/>
</dbReference>
<evidence type="ECO:0000313" key="3">
    <source>
        <dbReference type="Proteomes" id="UP001305421"/>
    </source>
</evidence>
<keyword evidence="2" id="KW-0560">Oxidoreductase</keyword>